<dbReference type="EMBL" id="CAFAAN010000015">
    <property type="protein sequence ID" value="CAB4811186.1"/>
    <property type="molecule type" value="Genomic_DNA"/>
</dbReference>
<accession>A0A6J7KT07</accession>
<dbReference type="EMBL" id="CAEZYT010000089">
    <property type="protein sequence ID" value="CAB4743114.1"/>
    <property type="molecule type" value="Genomic_DNA"/>
</dbReference>
<evidence type="ECO:0000313" key="1">
    <source>
        <dbReference type="EMBL" id="CAB4743114.1"/>
    </source>
</evidence>
<sequence length="41" mass="4251">MVIVAVDAVFEATPVTVTRPLPLIATMPLAVAVPAQVYKAS</sequence>
<reference evidence="5" key="1">
    <citation type="submission" date="2020-05" db="EMBL/GenBank/DDBJ databases">
        <authorList>
            <person name="Chiriac C."/>
            <person name="Salcher M."/>
            <person name="Ghai R."/>
            <person name="Kavagutti S V."/>
        </authorList>
    </citation>
    <scope>NUCLEOTIDE SEQUENCE</scope>
</reference>
<name>A0A6J7KT07_9ZZZZ</name>
<evidence type="ECO:0000313" key="7">
    <source>
        <dbReference type="EMBL" id="CAB5028695.1"/>
    </source>
</evidence>
<dbReference type="EMBL" id="CAEZZH010000008">
    <property type="protein sequence ID" value="CAB4756071.1"/>
    <property type="molecule type" value="Genomic_DNA"/>
</dbReference>
<evidence type="ECO:0000313" key="3">
    <source>
        <dbReference type="EMBL" id="CAB4811186.1"/>
    </source>
</evidence>
<organism evidence="5">
    <name type="scientific">freshwater metagenome</name>
    <dbReference type="NCBI Taxonomy" id="449393"/>
    <lineage>
        <taxon>unclassified sequences</taxon>
        <taxon>metagenomes</taxon>
        <taxon>ecological metagenomes</taxon>
    </lineage>
</organism>
<evidence type="ECO:0000313" key="6">
    <source>
        <dbReference type="EMBL" id="CAB4987743.1"/>
    </source>
</evidence>
<protein>
    <submittedName>
        <fullName evidence="5">Unannotated protein</fullName>
    </submittedName>
</protein>
<dbReference type="AlphaFoldDB" id="A0A6J7KT07"/>
<proteinExistence type="predicted"/>
<dbReference type="EMBL" id="CAFBQY010000007">
    <property type="protein sequence ID" value="CAB5073155.1"/>
    <property type="molecule type" value="Genomic_DNA"/>
</dbReference>
<dbReference type="EMBL" id="CAFBPO010000023">
    <property type="protein sequence ID" value="CAB5028695.1"/>
    <property type="molecule type" value="Genomic_DNA"/>
</dbReference>
<dbReference type="EMBL" id="CAFAZW010000024">
    <property type="protein sequence ID" value="CAB4844361.1"/>
    <property type="molecule type" value="Genomic_DNA"/>
</dbReference>
<evidence type="ECO:0000313" key="2">
    <source>
        <dbReference type="EMBL" id="CAB4756071.1"/>
    </source>
</evidence>
<gene>
    <name evidence="1" type="ORF">UFOPK2772_01138</name>
    <name evidence="2" type="ORF">UFOPK2850_00771</name>
    <name evidence="3" type="ORF">UFOPK3027_01341</name>
    <name evidence="4" type="ORF">UFOPK3256_01282</name>
    <name evidence="5" type="ORF">UFOPK3827_01009</name>
    <name evidence="6" type="ORF">UFOPK3982_00919</name>
    <name evidence="7" type="ORF">UFOPK4120_01375</name>
    <name evidence="8" type="ORF">UFOPK4404_00830</name>
</gene>
<dbReference type="EMBL" id="CAFBOO010000007">
    <property type="protein sequence ID" value="CAB4987743.1"/>
    <property type="molecule type" value="Genomic_DNA"/>
</dbReference>
<evidence type="ECO:0000313" key="4">
    <source>
        <dbReference type="EMBL" id="CAB4844361.1"/>
    </source>
</evidence>
<dbReference type="EMBL" id="CAFBNM010000008">
    <property type="protein sequence ID" value="CAB4957572.1"/>
    <property type="molecule type" value="Genomic_DNA"/>
</dbReference>
<evidence type="ECO:0000313" key="5">
    <source>
        <dbReference type="EMBL" id="CAB4957572.1"/>
    </source>
</evidence>
<evidence type="ECO:0000313" key="8">
    <source>
        <dbReference type="EMBL" id="CAB5073155.1"/>
    </source>
</evidence>